<dbReference type="OrthoDB" id="9803968at2"/>
<dbReference type="PROSITE" id="PS00455">
    <property type="entry name" value="AMP_BINDING"/>
    <property type="match status" value="1"/>
</dbReference>
<protein>
    <submittedName>
        <fullName evidence="5">AMP-dependent synthetase</fullName>
    </submittedName>
</protein>
<dbReference type="InterPro" id="IPR045851">
    <property type="entry name" value="AMP-bd_C_sf"/>
</dbReference>
<evidence type="ECO:0000256" key="3">
    <source>
        <dbReference type="ARBA" id="ARBA00024484"/>
    </source>
</evidence>
<organism evidence="5 6">
    <name type="scientific">Salinimonas iocasae</name>
    <dbReference type="NCBI Taxonomy" id="2572577"/>
    <lineage>
        <taxon>Bacteria</taxon>
        <taxon>Pseudomonadati</taxon>
        <taxon>Pseudomonadota</taxon>
        <taxon>Gammaproteobacteria</taxon>
        <taxon>Alteromonadales</taxon>
        <taxon>Alteromonadaceae</taxon>
        <taxon>Alteromonas/Salinimonas group</taxon>
        <taxon>Salinimonas</taxon>
    </lineage>
</organism>
<dbReference type="PANTHER" id="PTHR43272">
    <property type="entry name" value="LONG-CHAIN-FATTY-ACID--COA LIGASE"/>
    <property type="match status" value="1"/>
</dbReference>
<dbReference type="InterPro" id="IPR000873">
    <property type="entry name" value="AMP-dep_synth/lig_dom"/>
</dbReference>
<dbReference type="InterPro" id="IPR042099">
    <property type="entry name" value="ANL_N_sf"/>
</dbReference>
<keyword evidence="6" id="KW-1185">Reference proteome</keyword>
<proteinExistence type="predicted"/>
<evidence type="ECO:0000256" key="2">
    <source>
        <dbReference type="ARBA" id="ARBA00022840"/>
    </source>
</evidence>
<dbReference type="GO" id="GO:0005524">
    <property type="term" value="F:ATP binding"/>
    <property type="evidence" value="ECO:0007669"/>
    <property type="project" value="UniProtKB-KW"/>
</dbReference>
<sequence>MPLDLANESVSDVTETPVTMLYKWERERPDSVFLNQPRDGQTDTYTWRRVADEARRVAARLQSMSLPPSSRIAIFAKNSAEWFISDLGIMMAGHVSVPIFGSAGKNTIEYVLKHADVKLVFVGKLDNAPEQLPAIPEHYHTVSFPYEGISGSQTWQDFIDCEPMSASPEPNLGSMMTIIYTSGSTGQPKGVVHTYRSICWAAKNCLGALSVDHSDRYLSYLPLAHITERVLIELAAFYAAPQVYFVESLDTFQRDVKRCEPTLFVSVPRLWTKFQMGILAKIPQKRLNFLLSVPVLNKMIARKIRQGLGLDKARFWASGSAPLAPAVIRWFSKIGINISEGWGMTENSAYGTASVPFREDKIGTIGKAYDGVDIRLSDEGEIQVKSPCNMIEYYLEPEKTLDAMTTDGYLKTGDKGEMDSEGYIRITGRLKDIFKTEKGKYVTPAPIEAAFMENPLIEQVCVTGTNLPQPIAMLVLSESAVDQDRGDVEQSLSQTLETINAELESHQRIAHVVVLDEPWTIENGLLTPTLKVKRHVLESRYEDLIHAKFDSRIEFVDM</sequence>
<dbReference type="RefSeq" id="WP_139755977.1">
    <property type="nucleotide sequence ID" value="NZ_CP039852.1"/>
</dbReference>
<dbReference type="InterPro" id="IPR020845">
    <property type="entry name" value="AMP-binding_CS"/>
</dbReference>
<name>A0A5B7YCF6_9ALTE</name>
<dbReference type="SUPFAM" id="SSF56801">
    <property type="entry name" value="Acetyl-CoA synthetase-like"/>
    <property type="match status" value="1"/>
</dbReference>
<dbReference type="AlphaFoldDB" id="A0A5B7YCF6"/>
<accession>A0A5B7YCF6</accession>
<dbReference type="Gene3D" id="3.30.300.30">
    <property type="match status" value="1"/>
</dbReference>
<dbReference type="GO" id="GO:0016020">
    <property type="term" value="C:membrane"/>
    <property type="evidence" value="ECO:0007669"/>
    <property type="project" value="TreeGrafter"/>
</dbReference>
<gene>
    <name evidence="5" type="ORF">FBQ74_06905</name>
</gene>
<evidence type="ECO:0000313" key="6">
    <source>
        <dbReference type="Proteomes" id="UP000304912"/>
    </source>
</evidence>
<evidence type="ECO:0000313" key="5">
    <source>
        <dbReference type="EMBL" id="QCZ93231.1"/>
    </source>
</evidence>
<dbReference type="GO" id="GO:0004467">
    <property type="term" value="F:long-chain fatty acid-CoA ligase activity"/>
    <property type="evidence" value="ECO:0007669"/>
    <property type="project" value="UniProtKB-EC"/>
</dbReference>
<dbReference type="Gene3D" id="3.40.50.12780">
    <property type="entry name" value="N-terminal domain of ligase-like"/>
    <property type="match status" value="1"/>
</dbReference>
<feature type="domain" description="AMP-dependent synthetase/ligase" evidence="4">
    <location>
        <begin position="24"/>
        <end position="394"/>
    </location>
</feature>
<dbReference type="Proteomes" id="UP000304912">
    <property type="component" value="Chromosome"/>
</dbReference>
<reference evidence="5 6" key="1">
    <citation type="submission" date="2019-04" db="EMBL/GenBank/DDBJ databases">
        <title>Salinimonas iocasae sp. nov., a halophilic bacterium isolated from the outer tube casing of tubeworms in Okinawa Trough.</title>
        <authorList>
            <person name="Zhang H."/>
            <person name="Wang H."/>
            <person name="Li C."/>
        </authorList>
    </citation>
    <scope>NUCLEOTIDE SEQUENCE [LARGE SCALE GENOMIC DNA]</scope>
    <source>
        <strain evidence="5 6">KX18D6</strain>
    </source>
</reference>
<dbReference type="EMBL" id="CP039852">
    <property type="protein sequence ID" value="QCZ93231.1"/>
    <property type="molecule type" value="Genomic_DNA"/>
</dbReference>
<dbReference type="PANTHER" id="PTHR43272:SF33">
    <property type="entry name" value="AMP-BINDING DOMAIN-CONTAINING PROTEIN-RELATED"/>
    <property type="match status" value="1"/>
</dbReference>
<dbReference type="KEGG" id="salk:FBQ74_06905"/>
<comment type="catalytic activity">
    <reaction evidence="3">
        <text>a long-chain fatty acid + ATP + CoA = a long-chain fatty acyl-CoA + AMP + diphosphate</text>
        <dbReference type="Rhea" id="RHEA:15421"/>
        <dbReference type="ChEBI" id="CHEBI:30616"/>
        <dbReference type="ChEBI" id="CHEBI:33019"/>
        <dbReference type="ChEBI" id="CHEBI:57287"/>
        <dbReference type="ChEBI" id="CHEBI:57560"/>
        <dbReference type="ChEBI" id="CHEBI:83139"/>
        <dbReference type="ChEBI" id="CHEBI:456215"/>
        <dbReference type="EC" id="6.2.1.3"/>
    </reaction>
    <physiologicalReaction direction="left-to-right" evidence="3">
        <dbReference type="Rhea" id="RHEA:15422"/>
    </physiologicalReaction>
</comment>
<keyword evidence="2" id="KW-0067">ATP-binding</keyword>
<evidence type="ECO:0000256" key="1">
    <source>
        <dbReference type="ARBA" id="ARBA00022741"/>
    </source>
</evidence>
<dbReference type="Pfam" id="PF23562">
    <property type="entry name" value="AMP-binding_C_3"/>
    <property type="match status" value="1"/>
</dbReference>
<keyword evidence="1" id="KW-0547">Nucleotide-binding</keyword>
<dbReference type="Pfam" id="PF00501">
    <property type="entry name" value="AMP-binding"/>
    <property type="match status" value="1"/>
</dbReference>
<evidence type="ECO:0000259" key="4">
    <source>
        <dbReference type="Pfam" id="PF00501"/>
    </source>
</evidence>